<feature type="compositionally biased region" description="Polar residues" evidence="1">
    <location>
        <begin position="1"/>
        <end position="14"/>
    </location>
</feature>
<proteinExistence type="predicted"/>
<feature type="region of interest" description="Disordered" evidence="1">
    <location>
        <begin position="1"/>
        <end position="48"/>
    </location>
</feature>
<comment type="caution">
    <text evidence="2">The sequence shown here is derived from an EMBL/GenBank/DDBJ whole genome shotgun (WGS) entry which is preliminary data.</text>
</comment>
<dbReference type="Proteomes" id="UP001285521">
    <property type="component" value="Unassembled WGS sequence"/>
</dbReference>
<name>A0ABU4ST54_9PSEU</name>
<organism evidence="2 3">
    <name type="scientific">Lentzea miocenica</name>
    <dbReference type="NCBI Taxonomy" id="3095431"/>
    <lineage>
        <taxon>Bacteria</taxon>
        <taxon>Bacillati</taxon>
        <taxon>Actinomycetota</taxon>
        <taxon>Actinomycetes</taxon>
        <taxon>Pseudonocardiales</taxon>
        <taxon>Pseudonocardiaceae</taxon>
        <taxon>Lentzea</taxon>
    </lineage>
</organism>
<keyword evidence="3" id="KW-1185">Reference proteome</keyword>
<accession>A0ABU4ST54</accession>
<feature type="compositionally biased region" description="Low complexity" evidence="1">
    <location>
        <begin position="24"/>
        <end position="39"/>
    </location>
</feature>
<gene>
    <name evidence="2" type="ORF">SK803_02305</name>
</gene>
<evidence type="ECO:0000313" key="2">
    <source>
        <dbReference type="EMBL" id="MDX8029020.1"/>
    </source>
</evidence>
<dbReference type="EMBL" id="JAXAVW010000001">
    <property type="protein sequence ID" value="MDX8029020.1"/>
    <property type="molecule type" value="Genomic_DNA"/>
</dbReference>
<protein>
    <submittedName>
        <fullName evidence="2">Uncharacterized protein</fullName>
    </submittedName>
</protein>
<evidence type="ECO:0000313" key="3">
    <source>
        <dbReference type="Proteomes" id="UP001285521"/>
    </source>
</evidence>
<evidence type="ECO:0000256" key="1">
    <source>
        <dbReference type="SAM" id="MobiDB-lite"/>
    </source>
</evidence>
<sequence>MDAGTRTGSASTHVATVPRKPMPTWSAGTSSPGASAGTSHNAAPQDQT</sequence>
<dbReference type="RefSeq" id="WP_319964019.1">
    <property type="nucleotide sequence ID" value="NZ_JAXAVW010000001.1"/>
</dbReference>
<reference evidence="2 3" key="1">
    <citation type="submission" date="2023-11" db="EMBL/GenBank/DDBJ databases">
        <title>Lentzea sokolovensis, sp. nov., Lentzea kristufkii, sp. nov., and Lentzea miocenensis, sp. nov., rare actinobacteria from Sokolov Coal Basin, Miocene lacustrine sediment, Czech Republic.</title>
        <authorList>
            <person name="Lara A."/>
            <person name="Kotroba L."/>
            <person name="Nouioui I."/>
            <person name="Neumann-Schaal M."/>
            <person name="Mast Y."/>
            <person name="Chronakova A."/>
        </authorList>
    </citation>
    <scope>NUCLEOTIDE SEQUENCE [LARGE SCALE GENOMIC DNA]</scope>
    <source>
        <strain evidence="2 3">BCCO 10_0856</strain>
    </source>
</reference>
<reference evidence="2 3" key="2">
    <citation type="submission" date="2023-11" db="EMBL/GenBank/DDBJ databases">
        <authorList>
            <person name="Lara A.C."/>
            <person name="Chronakova A."/>
        </authorList>
    </citation>
    <scope>NUCLEOTIDE SEQUENCE [LARGE SCALE GENOMIC DNA]</scope>
    <source>
        <strain evidence="2 3">BCCO 10_0856</strain>
    </source>
</reference>